<proteinExistence type="predicted"/>
<feature type="region of interest" description="Disordered" evidence="1">
    <location>
        <begin position="192"/>
        <end position="219"/>
    </location>
</feature>
<accession>A0A224XV06</accession>
<dbReference type="AlphaFoldDB" id="A0A224XV06"/>
<evidence type="ECO:0000256" key="1">
    <source>
        <dbReference type="SAM" id="MobiDB-lite"/>
    </source>
</evidence>
<evidence type="ECO:0000313" key="2">
    <source>
        <dbReference type="EMBL" id="JAW12240.1"/>
    </source>
</evidence>
<organism evidence="2">
    <name type="scientific">Panstrongylus lignarius</name>
    <dbReference type="NCBI Taxonomy" id="156445"/>
    <lineage>
        <taxon>Eukaryota</taxon>
        <taxon>Metazoa</taxon>
        <taxon>Ecdysozoa</taxon>
        <taxon>Arthropoda</taxon>
        <taxon>Hexapoda</taxon>
        <taxon>Insecta</taxon>
        <taxon>Pterygota</taxon>
        <taxon>Neoptera</taxon>
        <taxon>Paraneoptera</taxon>
        <taxon>Hemiptera</taxon>
        <taxon>Heteroptera</taxon>
        <taxon>Panheteroptera</taxon>
        <taxon>Cimicomorpha</taxon>
        <taxon>Reduviidae</taxon>
        <taxon>Triatominae</taxon>
        <taxon>Panstrongylus</taxon>
    </lineage>
</organism>
<feature type="compositionally biased region" description="Basic and acidic residues" evidence="1">
    <location>
        <begin position="199"/>
        <end position="214"/>
    </location>
</feature>
<name>A0A224XV06_9HEMI</name>
<sequence>MDYFLTTYAKDYKWPVIIKQKKPEGTAPIDEALALAQQKYGEVIETKLEQIADAEVVPAQVGAPPQGAVSKFDQPNTYLRKLYTKYPYLYEIMKVTPPAELAKKIYSEKFKTTYQEDYDAKGFVEFQKTTESLMQGMETKGKDIKEVCSDTIQETKSDKKPCACDHDTKHHPCTCAQDAHPVKKIAWKPAPISKMPRFPSDKSPKPPSETEKAAAKLPQYKPYRSEYKDSISKIGALIIRKKLLYPEEDENKAES</sequence>
<dbReference type="EMBL" id="GFTR01004186">
    <property type="protein sequence ID" value="JAW12240.1"/>
    <property type="molecule type" value="Transcribed_RNA"/>
</dbReference>
<protein>
    <submittedName>
        <fullName evidence="2">Uncharacterized protein</fullName>
    </submittedName>
</protein>
<reference evidence="2" key="1">
    <citation type="journal article" date="2018" name="PLoS Negl. Trop. Dis.">
        <title>An insight into the salivary gland and fat body transcriptome of Panstrongylus lignarius (Hemiptera: Heteroptera), the main vector of Chagas disease in Peru.</title>
        <authorList>
            <person name="Nevoa J.C."/>
            <person name="Mendes M.T."/>
            <person name="da Silva M.V."/>
            <person name="Soares S.C."/>
            <person name="Oliveira C.J.F."/>
            <person name="Ribeiro J.M.C."/>
        </authorList>
    </citation>
    <scope>NUCLEOTIDE SEQUENCE</scope>
</reference>